<dbReference type="KEGG" id="osn:115227748"/>
<keyword evidence="6" id="KW-0282">Flagellum</keyword>
<evidence type="ECO:0000256" key="14">
    <source>
        <dbReference type="SAM" id="Coils"/>
    </source>
</evidence>
<keyword evidence="7 14" id="KW-0175">Coiled coil</keyword>
<dbReference type="AlphaFoldDB" id="A0A6P7TWP1"/>
<keyword evidence="17" id="KW-1185">Reference proteome</keyword>
<evidence type="ECO:0000313" key="18">
    <source>
        <dbReference type="RefSeq" id="XP_029654350.1"/>
    </source>
</evidence>
<dbReference type="PANTHER" id="PTHR19265">
    <property type="entry name" value="MEIOSIS-SPECIFIC NUCLEAR STRUCTURAL PROTEIN 1"/>
    <property type="match status" value="1"/>
</dbReference>
<evidence type="ECO:0000256" key="1">
    <source>
        <dbReference type="ARBA" id="ARBA00004123"/>
    </source>
</evidence>
<evidence type="ECO:0000259" key="16">
    <source>
        <dbReference type="Pfam" id="PF13868"/>
    </source>
</evidence>
<evidence type="ECO:0000256" key="11">
    <source>
        <dbReference type="ARBA" id="ARBA00023254"/>
    </source>
</evidence>
<feature type="region of interest" description="Disordered" evidence="15">
    <location>
        <begin position="322"/>
        <end position="382"/>
    </location>
</feature>
<keyword evidence="5" id="KW-0963">Cytoplasm</keyword>
<comment type="subcellular location">
    <subcellularLocation>
        <location evidence="2">Cytoplasm</location>
        <location evidence="2">Cytoskeleton</location>
        <location evidence="2">Flagellum axoneme</location>
    </subcellularLocation>
    <subcellularLocation>
        <location evidence="1">Nucleus</location>
    </subcellularLocation>
</comment>
<dbReference type="Proteomes" id="UP000515154">
    <property type="component" value="Unplaced"/>
</dbReference>
<keyword evidence="11" id="KW-0469">Meiosis</keyword>
<comment type="similarity">
    <text evidence="3">Belongs to the MNS1 family.</text>
</comment>
<evidence type="ECO:0000256" key="7">
    <source>
        <dbReference type="ARBA" id="ARBA00023054"/>
    </source>
</evidence>
<dbReference type="InterPro" id="IPR043597">
    <property type="entry name" value="TPH_dom"/>
</dbReference>
<keyword evidence="8" id="KW-0969">Cilium</keyword>
<evidence type="ECO:0000256" key="4">
    <source>
        <dbReference type="ARBA" id="ARBA00014813"/>
    </source>
</evidence>
<feature type="domain" description="Trichohyalin-plectin-homology" evidence="16">
    <location>
        <begin position="20"/>
        <end position="307"/>
    </location>
</feature>
<dbReference type="RefSeq" id="XP_029654350.1">
    <property type="nucleotide sequence ID" value="XM_029798490.1"/>
</dbReference>
<sequence>MFDISKAYVRDRERDDQRIASAKILEKVQAEQDFIKREDVLDRKRIWKLRQLEEQERELVESLQRVFTQYTIQKKHIQETNRKITQENERIAKELRDKKDVETKDQAIRKKIRESRSRAKAQRYKEELKTIISEDMSLRAKEREIRQKELEEEERRIALDEQLILSRQETVQKAKETRKAELETVQSQLGELIRQKEKERMELDEIRMELSLEEEETRAFEHERIEEERRRKAKSDLQADKMRQFEEHRQRKMAREAEDEAIKQAMLAKFAEDDKLEQLSNQRRRQKMMEHRRAADEFVEQRRKHYLELLVFRWLSFQGQRRGRSDQRKGGSAGLRFARRRRTFEDSGKSRPGVGGVHDKSKNPAKSGLDLSQMRQDTEETIETIESRHSKWFYKQNKYLKNKN</sequence>
<evidence type="ECO:0000256" key="12">
    <source>
        <dbReference type="ARBA" id="ARBA00023273"/>
    </source>
</evidence>
<evidence type="ECO:0000256" key="6">
    <source>
        <dbReference type="ARBA" id="ARBA00022846"/>
    </source>
</evidence>
<evidence type="ECO:0000256" key="10">
    <source>
        <dbReference type="ARBA" id="ARBA00023242"/>
    </source>
</evidence>
<dbReference type="GO" id="GO:0005634">
    <property type="term" value="C:nucleus"/>
    <property type="evidence" value="ECO:0007669"/>
    <property type="project" value="UniProtKB-SubCell"/>
</dbReference>
<evidence type="ECO:0000256" key="13">
    <source>
        <dbReference type="ARBA" id="ARBA00046114"/>
    </source>
</evidence>
<keyword evidence="12" id="KW-0966">Cell projection</keyword>
<feature type="coiled-coil region" evidence="14">
    <location>
        <begin position="49"/>
        <end position="104"/>
    </location>
</feature>
<dbReference type="InterPro" id="IPR026504">
    <property type="entry name" value="MNS1"/>
</dbReference>
<reference evidence="18" key="1">
    <citation type="submission" date="2025-08" db="UniProtKB">
        <authorList>
            <consortium name="RefSeq"/>
        </authorList>
    </citation>
    <scope>IDENTIFICATION</scope>
</reference>
<evidence type="ECO:0000313" key="17">
    <source>
        <dbReference type="Proteomes" id="UP000515154"/>
    </source>
</evidence>
<keyword evidence="10" id="KW-0539">Nucleus</keyword>
<dbReference type="GO" id="GO:0051321">
    <property type="term" value="P:meiotic cell cycle"/>
    <property type="evidence" value="ECO:0007669"/>
    <property type="project" value="UniProtKB-KW"/>
</dbReference>
<protein>
    <recommendedName>
        <fullName evidence="4">Meiosis-specific nuclear structural protein 1</fullName>
    </recommendedName>
</protein>
<comment type="function">
    <text evidence="13">Microtubule inner protein (MIP) part of the dynein-decorated doublet microtubules (DMTs) in cilia axoneme, which is required for motile cilia beating. May play a role in the control of meiotic division and germ cell differentiation through regulation of pairing and recombination during meiosis. Required for sperm flagella assembly. May play a role in the assembly and function of the outer dynein arm-docking complex (ODA-DC). ODA-DC mediates outer dynein arms (ODA) binding onto the axonemal doublet microtubules.</text>
</comment>
<feature type="coiled-coil region" evidence="14">
    <location>
        <begin position="182"/>
        <end position="223"/>
    </location>
</feature>
<evidence type="ECO:0000256" key="2">
    <source>
        <dbReference type="ARBA" id="ARBA00004611"/>
    </source>
</evidence>
<gene>
    <name evidence="18" type="primary">LOC115227748</name>
</gene>
<proteinExistence type="inferred from homology"/>
<evidence type="ECO:0000256" key="8">
    <source>
        <dbReference type="ARBA" id="ARBA00023069"/>
    </source>
</evidence>
<keyword evidence="9" id="KW-0206">Cytoskeleton</keyword>
<evidence type="ECO:0000256" key="9">
    <source>
        <dbReference type="ARBA" id="ARBA00023212"/>
    </source>
</evidence>
<evidence type="ECO:0000256" key="15">
    <source>
        <dbReference type="SAM" id="MobiDB-lite"/>
    </source>
</evidence>
<name>A0A6P7TWP1_9MOLL</name>
<accession>A0A6P7TWP1</accession>
<organism evidence="17 18">
    <name type="scientific">Octopus sinensis</name>
    <name type="common">East Asian common octopus</name>
    <dbReference type="NCBI Taxonomy" id="2607531"/>
    <lineage>
        <taxon>Eukaryota</taxon>
        <taxon>Metazoa</taxon>
        <taxon>Spiralia</taxon>
        <taxon>Lophotrochozoa</taxon>
        <taxon>Mollusca</taxon>
        <taxon>Cephalopoda</taxon>
        <taxon>Coleoidea</taxon>
        <taxon>Octopodiformes</taxon>
        <taxon>Octopoda</taxon>
        <taxon>Incirrata</taxon>
        <taxon>Octopodidae</taxon>
        <taxon>Octopus</taxon>
    </lineage>
</organism>
<dbReference type="PANTHER" id="PTHR19265:SF0">
    <property type="entry name" value="MEIOSIS-SPECIFIC NUCLEAR STRUCTURAL PROTEIN 1"/>
    <property type="match status" value="1"/>
</dbReference>
<evidence type="ECO:0000256" key="5">
    <source>
        <dbReference type="ARBA" id="ARBA00022490"/>
    </source>
</evidence>
<evidence type="ECO:0000256" key="3">
    <source>
        <dbReference type="ARBA" id="ARBA00009158"/>
    </source>
</evidence>
<dbReference type="Pfam" id="PF13868">
    <property type="entry name" value="TPH"/>
    <property type="match status" value="1"/>
</dbReference>